<evidence type="ECO:0000259" key="7">
    <source>
        <dbReference type="Pfam" id="PF02826"/>
    </source>
</evidence>
<comment type="similarity">
    <text evidence="1 4">Belongs to the D-isomer specific 2-hydroxyacid dehydrogenase family.</text>
</comment>
<name>A0ABP5MVK7_9MICO</name>
<proteinExistence type="inferred from homology"/>
<dbReference type="InterPro" id="IPR036291">
    <property type="entry name" value="NAD(P)-bd_dom_sf"/>
</dbReference>
<keyword evidence="2 4" id="KW-0560">Oxidoreductase</keyword>
<dbReference type="RefSeq" id="WP_346057453.1">
    <property type="nucleotide sequence ID" value="NZ_BAAAOP010000004.1"/>
</dbReference>
<dbReference type="InterPro" id="IPR029753">
    <property type="entry name" value="D-isomer_DH_CS"/>
</dbReference>
<dbReference type="Gene3D" id="3.40.50.720">
    <property type="entry name" value="NAD(P)-binding Rossmann-like Domain"/>
    <property type="match status" value="2"/>
</dbReference>
<keyword evidence="3" id="KW-0520">NAD</keyword>
<dbReference type="Proteomes" id="UP001501084">
    <property type="component" value="Unassembled WGS sequence"/>
</dbReference>
<organism evidence="8 9">
    <name type="scientific">Leucobacter alluvii</name>
    <dbReference type="NCBI Taxonomy" id="340321"/>
    <lineage>
        <taxon>Bacteria</taxon>
        <taxon>Bacillati</taxon>
        <taxon>Actinomycetota</taxon>
        <taxon>Actinomycetes</taxon>
        <taxon>Micrococcales</taxon>
        <taxon>Microbacteriaceae</taxon>
        <taxon>Leucobacter</taxon>
    </lineage>
</organism>
<evidence type="ECO:0000256" key="4">
    <source>
        <dbReference type="RuleBase" id="RU003719"/>
    </source>
</evidence>
<dbReference type="SUPFAM" id="SSF52283">
    <property type="entry name" value="Formate/glycerate dehydrogenase catalytic domain-like"/>
    <property type="match status" value="1"/>
</dbReference>
<feature type="region of interest" description="Disordered" evidence="5">
    <location>
        <begin position="349"/>
        <end position="368"/>
    </location>
</feature>
<evidence type="ECO:0000256" key="3">
    <source>
        <dbReference type="ARBA" id="ARBA00023027"/>
    </source>
</evidence>
<dbReference type="Pfam" id="PF00389">
    <property type="entry name" value="2-Hacid_dh"/>
    <property type="match status" value="1"/>
</dbReference>
<evidence type="ECO:0000256" key="1">
    <source>
        <dbReference type="ARBA" id="ARBA00005854"/>
    </source>
</evidence>
<dbReference type="SUPFAM" id="SSF51735">
    <property type="entry name" value="NAD(P)-binding Rossmann-fold domains"/>
    <property type="match status" value="1"/>
</dbReference>
<comment type="caution">
    <text evidence="8">The sequence shown here is derived from an EMBL/GenBank/DDBJ whole genome shotgun (WGS) entry which is preliminary data.</text>
</comment>
<evidence type="ECO:0000256" key="5">
    <source>
        <dbReference type="SAM" id="MobiDB-lite"/>
    </source>
</evidence>
<evidence type="ECO:0000313" key="9">
    <source>
        <dbReference type="Proteomes" id="UP001501084"/>
    </source>
</evidence>
<accession>A0ABP5MVK7</accession>
<dbReference type="EMBL" id="BAAAOP010000004">
    <property type="protein sequence ID" value="GAA2186562.1"/>
    <property type="molecule type" value="Genomic_DNA"/>
</dbReference>
<evidence type="ECO:0000256" key="2">
    <source>
        <dbReference type="ARBA" id="ARBA00023002"/>
    </source>
</evidence>
<protein>
    <submittedName>
        <fullName evidence="8">2-hydroxyacid dehydrogenase</fullName>
    </submittedName>
</protein>
<sequence>MTRILAAGDLFIRSTRLRSAIELALSGAGGPGSEIEVREIEFPWPDAPFGRVGEVDEASGTEEELIEALDGVTAIATQLAPLTEHVLAACPDLRLIAVSRGGPTNVNLDAARARGVAVANVPGRNGISTAEMTIGLALALLRRIPLSHNTLLSHEWRGEFYRHEEVGGEVRGSTIGLLGAGAVGGHVAGVFAAMGADVLVYDPYVQSGSLGSGVRSAPSIEDVFAQSDLVSVHARLSPETTHMVNAERLALMRPGSRLVNAARGGLVDYDAVADAVERGHLAGAAFDVFPEEPVDFTHRIFGLAAAGHDIVFTPHIAGASRETADRAADGVAEEIRRYLSGEPLLHPLVEAPSPTITRTAPSPTALGR</sequence>
<feature type="domain" description="D-isomer specific 2-hydroxyacid dehydrogenase NAD-binding" evidence="7">
    <location>
        <begin position="134"/>
        <end position="317"/>
    </location>
</feature>
<dbReference type="InterPro" id="IPR006139">
    <property type="entry name" value="D-isomer_2_OHA_DH_cat_dom"/>
</dbReference>
<feature type="domain" description="D-isomer specific 2-hydroxyacid dehydrogenase catalytic" evidence="6">
    <location>
        <begin position="59"/>
        <end position="347"/>
    </location>
</feature>
<dbReference type="Pfam" id="PF02826">
    <property type="entry name" value="2-Hacid_dh_C"/>
    <property type="match status" value="1"/>
</dbReference>
<keyword evidence="9" id="KW-1185">Reference proteome</keyword>
<dbReference type="PANTHER" id="PTHR42789:SF1">
    <property type="entry name" value="D-ISOMER SPECIFIC 2-HYDROXYACID DEHYDROGENASE FAMILY PROTEIN (AFU_ORTHOLOGUE AFUA_6G10090)"/>
    <property type="match status" value="1"/>
</dbReference>
<dbReference type="PANTHER" id="PTHR42789">
    <property type="entry name" value="D-ISOMER SPECIFIC 2-HYDROXYACID DEHYDROGENASE FAMILY PROTEIN (AFU_ORTHOLOGUE AFUA_6G10090)"/>
    <property type="match status" value="1"/>
</dbReference>
<dbReference type="PROSITE" id="PS00671">
    <property type="entry name" value="D_2_HYDROXYACID_DH_3"/>
    <property type="match status" value="1"/>
</dbReference>
<dbReference type="InterPro" id="IPR050857">
    <property type="entry name" value="D-2-hydroxyacid_DH"/>
</dbReference>
<evidence type="ECO:0000259" key="6">
    <source>
        <dbReference type="Pfam" id="PF00389"/>
    </source>
</evidence>
<gene>
    <name evidence="8" type="ORF">GCM10009786_07780</name>
</gene>
<evidence type="ECO:0000313" key="8">
    <source>
        <dbReference type="EMBL" id="GAA2186562.1"/>
    </source>
</evidence>
<dbReference type="InterPro" id="IPR006140">
    <property type="entry name" value="D-isomer_DH_NAD-bd"/>
</dbReference>
<reference evidence="9" key="1">
    <citation type="journal article" date="2019" name="Int. J. Syst. Evol. Microbiol.">
        <title>The Global Catalogue of Microorganisms (GCM) 10K type strain sequencing project: providing services to taxonomists for standard genome sequencing and annotation.</title>
        <authorList>
            <consortium name="The Broad Institute Genomics Platform"/>
            <consortium name="The Broad Institute Genome Sequencing Center for Infectious Disease"/>
            <person name="Wu L."/>
            <person name="Ma J."/>
        </authorList>
    </citation>
    <scope>NUCLEOTIDE SEQUENCE [LARGE SCALE GENOMIC DNA]</scope>
    <source>
        <strain evidence="9">JCM 14919</strain>
    </source>
</reference>